<keyword evidence="5" id="KW-1185">Reference proteome</keyword>
<dbReference type="AlphaFoldDB" id="A0A9P4T652"/>
<dbReference type="OrthoDB" id="4991875at2759"/>
<feature type="transmembrane region" description="Helical" evidence="2">
    <location>
        <begin position="197"/>
        <end position="220"/>
    </location>
</feature>
<gene>
    <name evidence="4" type="ORF">E8E13_003368</name>
</gene>
<evidence type="ECO:0000256" key="3">
    <source>
        <dbReference type="SAM" id="SignalP"/>
    </source>
</evidence>
<name>A0A9P4T652_CURKU</name>
<keyword evidence="2" id="KW-1133">Transmembrane helix</keyword>
<evidence type="ECO:0000256" key="1">
    <source>
        <dbReference type="SAM" id="MobiDB-lite"/>
    </source>
</evidence>
<feature type="chain" id="PRO_5040200224" evidence="3">
    <location>
        <begin position="17"/>
        <end position="221"/>
    </location>
</feature>
<keyword evidence="3" id="KW-0732">Signal</keyword>
<dbReference type="PANTHER" id="PTHR40640">
    <property type="entry name" value="ANCHORED GLYCOPROTEIN, PUTATIVE (AFU_ORTHOLOGUE AFUA_8G04860)-RELATED"/>
    <property type="match status" value="1"/>
</dbReference>
<reference evidence="4" key="1">
    <citation type="submission" date="2019-04" db="EMBL/GenBank/DDBJ databases">
        <title>Sequencing of skin fungus with MAO and IRED activity.</title>
        <authorList>
            <person name="Marsaioli A.J."/>
            <person name="Bonatto J.M.C."/>
            <person name="Reis Junior O."/>
        </authorList>
    </citation>
    <scope>NUCLEOTIDE SEQUENCE</scope>
    <source>
        <strain evidence="4">30M1</strain>
    </source>
</reference>
<keyword evidence="2" id="KW-0472">Membrane</keyword>
<protein>
    <submittedName>
        <fullName evidence="4">Uncharacterized protein</fullName>
    </submittedName>
</protein>
<organism evidence="4 5">
    <name type="scientific">Curvularia kusanoi</name>
    <name type="common">Cochliobolus kusanoi</name>
    <dbReference type="NCBI Taxonomy" id="90978"/>
    <lineage>
        <taxon>Eukaryota</taxon>
        <taxon>Fungi</taxon>
        <taxon>Dikarya</taxon>
        <taxon>Ascomycota</taxon>
        <taxon>Pezizomycotina</taxon>
        <taxon>Dothideomycetes</taxon>
        <taxon>Pleosporomycetidae</taxon>
        <taxon>Pleosporales</taxon>
        <taxon>Pleosporineae</taxon>
        <taxon>Pleosporaceae</taxon>
        <taxon>Curvularia</taxon>
    </lineage>
</organism>
<feature type="region of interest" description="Disordered" evidence="1">
    <location>
        <begin position="133"/>
        <end position="179"/>
    </location>
</feature>
<keyword evidence="2" id="KW-0812">Transmembrane</keyword>
<dbReference type="EMBL" id="SWKU01000029">
    <property type="protein sequence ID" value="KAF2996052.1"/>
    <property type="molecule type" value="Genomic_DNA"/>
</dbReference>
<accession>A0A9P4T652</accession>
<dbReference type="Proteomes" id="UP000801428">
    <property type="component" value="Unassembled WGS sequence"/>
</dbReference>
<feature type="signal peptide" evidence="3">
    <location>
        <begin position="1"/>
        <end position="16"/>
    </location>
</feature>
<sequence>MISTLLLPTLLTLAAAQSTTTLTFLGPGADNDYDTYNASVVAANSAATTFAFEQDSELLQTFVHGPSTWNLAYSDYRPDDDFAFTMDCSMAPSSAVCKESATGSEANFPGSSTTTYDEVGTWTIRVTAGAEKLTQSGETSAKPSATSSAAEKSAAASAGSSVQTPSMTPAPGSGSAAASASVSKTGSVAAPASTGGAAVNAMVFGGGFVGVAAGVFGALLL</sequence>
<comment type="caution">
    <text evidence="4">The sequence shown here is derived from an EMBL/GenBank/DDBJ whole genome shotgun (WGS) entry which is preliminary data.</text>
</comment>
<evidence type="ECO:0000313" key="4">
    <source>
        <dbReference type="EMBL" id="KAF2996052.1"/>
    </source>
</evidence>
<feature type="compositionally biased region" description="Low complexity" evidence="1">
    <location>
        <begin position="138"/>
        <end position="179"/>
    </location>
</feature>
<dbReference type="PANTHER" id="PTHR40640:SF1">
    <property type="entry name" value="ANCHORED GLYCOPROTEIN, PUTATIVE (AFU_ORTHOLOGUE AFUA_8G04860)-RELATED"/>
    <property type="match status" value="1"/>
</dbReference>
<evidence type="ECO:0000256" key="2">
    <source>
        <dbReference type="SAM" id="Phobius"/>
    </source>
</evidence>
<evidence type="ECO:0000313" key="5">
    <source>
        <dbReference type="Proteomes" id="UP000801428"/>
    </source>
</evidence>
<proteinExistence type="predicted"/>